<dbReference type="Proteomes" id="UP000653472">
    <property type="component" value="Unassembled WGS sequence"/>
</dbReference>
<dbReference type="RefSeq" id="WP_168146847.1">
    <property type="nucleotide sequence ID" value="NZ_JAAVXB010000002.1"/>
</dbReference>
<reference evidence="3" key="1">
    <citation type="submission" date="2020-03" db="EMBL/GenBank/DDBJ databases">
        <title>Solimonas marina sp. nov., isolated from deep seawater of the Pacific Ocean.</title>
        <authorList>
            <person name="Liu X."/>
            <person name="Lai Q."/>
            <person name="Sun F."/>
            <person name="Gai Y."/>
            <person name="Li G."/>
            <person name="Shao Z."/>
        </authorList>
    </citation>
    <scope>NUCLEOTIDE SEQUENCE</scope>
    <source>
        <strain evidence="3">C16B3</strain>
    </source>
</reference>
<proteinExistence type="predicted"/>
<feature type="coiled-coil region" evidence="1">
    <location>
        <begin position="31"/>
        <end position="77"/>
    </location>
</feature>
<evidence type="ECO:0000313" key="4">
    <source>
        <dbReference type="Proteomes" id="UP000653472"/>
    </source>
</evidence>
<dbReference type="EMBL" id="JAAVXB010000002">
    <property type="protein sequence ID" value="NKF21596.1"/>
    <property type="molecule type" value="Genomic_DNA"/>
</dbReference>
<protein>
    <submittedName>
        <fullName evidence="3">DUF1682 domain-containing protein</fullName>
    </submittedName>
</protein>
<evidence type="ECO:0000256" key="1">
    <source>
        <dbReference type="SAM" id="Coils"/>
    </source>
</evidence>
<sequence>MTPEAIVALLGGAGGFIATLFGLWKQTRELRSNAAKQAVDMKRAKEDQQQELNKQLADALLAERTEAEKRRKEDADERNRILVKLDECEKHRMEDAEQRASMRVELAFLKGRVEGLPAAAVIPTIPLPPPPPNDTTS</sequence>
<comment type="caution">
    <text evidence="3">The sequence shown here is derived from an EMBL/GenBank/DDBJ whole genome shotgun (WGS) entry which is preliminary data.</text>
</comment>
<organism evidence="3 4">
    <name type="scientific">Solimonas marina</name>
    <dbReference type="NCBI Taxonomy" id="2714601"/>
    <lineage>
        <taxon>Bacteria</taxon>
        <taxon>Pseudomonadati</taxon>
        <taxon>Pseudomonadota</taxon>
        <taxon>Gammaproteobacteria</taxon>
        <taxon>Nevskiales</taxon>
        <taxon>Nevskiaceae</taxon>
        <taxon>Solimonas</taxon>
    </lineage>
</organism>
<keyword evidence="4" id="KW-1185">Reference proteome</keyword>
<evidence type="ECO:0000256" key="2">
    <source>
        <dbReference type="SAM" id="Phobius"/>
    </source>
</evidence>
<feature type="transmembrane region" description="Helical" evidence="2">
    <location>
        <begin position="6"/>
        <end position="24"/>
    </location>
</feature>
<keyword evidence="2" id="KW-0472">Membrane</keyword>
<gene>
    <name evidence="3" type="ORF">G7Y82_04645</name>
</gene>
<accession>A0A969W6K5</accession>
<keyword evidence="2" id="KW-0812">Transmembrane</keyword>
<keyword evidence="1" id="KW-0175">Coiled coil</keyword>
<evidence type="ECO:0000313" key="3">
    <source>
        <dbReference type="EMBL" id="NKF21596.1"/>
    </source>
</evidence>
<keyword evidence="2" id="KW-1133">Transmembrane helix</keyword>
<dbReference type="AlphaFoldDB" id="A0A969W6K5"/>
<name>A0A969W6K5_9GAMM</name>